<comment type="caution">
    <text evidence="2">The sequence shown here is derived from an EMBL/GenBank/DDBJ whole genome shotgun (WGS) entry which is preliminary data.</text>
</comment>
<dbReference type="EMBL" id="MEVT01000011">
    <property type="protein sequence ID" value="OGC62946.1"/>
    <property type="molecule type" value="Genomic_DNA"/>
</dbReference>
<organism evidence="2 3">
    <name type="scientific">candidate division WWE3 bacterium RIFOXYA2_FULL_46_9</name>
    <dbReference type="NCBI Taxonomy" id="1802636"/>
    <lineage>
        <taxon>Bacteria</taxon>
        <taxon>Katanobacteria</taxon>
    </lineage>
</organism>
<dbReference type="AlphaFoldDB" id="A0A1F4W0J5"/>
<accession>A0A1F4W0J5</accession>
<keyword evidence="1" id="KW-0812">Transmembrane</keyword>
<dbReference type="Proteomes" id="UP000176614">
    <property type="component" value="Unassembled WGS sequence"/>
</dbReference>
<keyword evidence="1" id="KW-1133">Transmembrane helix</keyword>
<protein>
    <submittedName>
        <fullName evidence="2">Uncharacterized protein</fullName>
    </submittedName>
</protein>
<sequence>MDTLRKGSTFFYSVVFVVGLVVFMLATIVRENNLEERISVLEAQVDDNNASARAWIARVELQCSIPIFQLQKEAADRGEMILEEMEYISVDTAPYLEIVYLGDSYKVAGSQGRFVKLYNGFFVQIQPVGSKNLIVFDHVFSPGDYVTANQIGFEVGIVISHYQGSIEHWRLDFETGKVTKIK</sequence>
<evidence type="ECO:0000256" key="1">
    <source>
        <dbReference type="SAM" id="Phobius"/>
    </source>
</evidence>
<evidence type="ECO:0000313" key="3">
    <source>
        <dbReference type="Proteomes" id="UP000176614"/>
    </source>
</evidence>
<reference evidence="2 3" key="1">
    <citation type="journal article" date="2016" name="Nat. Commun.">
        <title>Thousands of microbial genomes shed light on interconnected biogeochemical processes in an aquifer system.</title>
        <authorList>
            <person name="Anantharaman K."/>
            <person name="Brown C.T."/>
            <person name="Hug L.A."/>
            <person name="Sharon I."/>
            <person name="Castelle C.J."/>
            <person name="Probst A.J."/>
            <person name="Thomas B.C."/>
            <person name="Singh A."/>
            <person name="Wilkins M.J."/>
            <person name="Karaoz U."/>
            <person name="Brodie E.L."/>
            <person name="Williams K.H."/>
            <person name="Hubbard S.S."/>
            <person name="Banfield J.F."/>
        </authorList>
    </citation>
    <scope>NUCLEOTIDE SEQUENCE [LARGE SCALE GENOMIC DNA]</scope>
</reference>
<proteinExistence type="predicted"/>
<gene>
    <name evidence="2" type="ORF">A2264_03645</name>
</gene>
<evidence type="ECO:0000313" key="2">
    <source>
        <dbReference type="EMBL" id="OGC62946.1"/>
    </source>
</evidence>
<feature type="transmembrane region" description="Helical" evidence="1">
    <location>
        <begin position="9"/>
        <end position="29"/>
    </location>
</feature>
<name>A0A1F4W0J5_UNCKA</name>
<keyword evidence="1" id="KW-0472">Membrane</keyword>